<gene>
    <name evidence="1" type="ORF">DPX16_16830</name>
</gene>
<comment type="caution">
    <text evidence="1">The sequence shown here is derived from an EMBL/GenBank/DDBJ whole genome shotgun (WGS) entry which is preliminary data.</text>
</comment>
<name>A0A3N0YSR9_ANAGA</name>
<accession>A0A3N0YSR9</accession>
<sequence>MAFRNILKCQTDACGNKREENMARHEHHTVRPLPIIQRWRYDFMPELQQLPVSW</sequence>
<proteinExistence type="predicted"/>
<dbReference type="Proteomes" id="UP000281406">
    <property type="component" value="Unassembled WGS sequence"/>
</dbReference>
<keyword evidence="2" id="KW-1185">Reference proteome</keyword>
<reference evidence="1 2" key="1">
    <citation type="submission" date="2018-10" db="EMBL/GenBank/DDBJ databases">
        <title>Genome assembly for a Yunnan-Guizhou Plateau 3E fish, Anabarilius grahami (Regan), and its evolutionary and genetic applications.</title>
        <authorList>
            <person name="Jiang W."/>
        </authorList>
    </citation>
    <scope>NUCLEOTIDE SEQUENCE [LARGE SCALE GENOMIC DNA]</scope>
    <source>
        <strain evidence="1">AG-KIZ</strain>
        <tissue evidence="1">Muscle</tissue>
    </source>
</reference>
<protein>
    <submittedName>
        <fullName evidence="1">Uncharacterized protein</fullName>
    </submittedName>
</protein>
<evidence type="ECO:0000313" key="1">
    <source>
        <dbReference type="EMBL" id="ROL49215.1"/>
    </source>
</evidence>
<evidence type="ECO:0000313" key="2">
    <source>
        <dbReference type="Proteomes" id="UP000281406"/>
    </source>
</evidence>
<organism evidence="1 2">
    <name type="scientific">Anabarilius grahami</name>
    <name type="common">Kanglang fish</name>
    <name type="synonym">Barilius grahami</name>
    <dbReference type="NCBI Taxonomy" id="495550"/>
    <lineage>
        <taxon>Eukaryota</taxon>
        <taxon>Metazoa</taxon>
        <taxon>Chordata</taxon>
        <taxon>Craniata</taxon>
        <taxon>Vertebrata</taxon>
        <taxon>Euteleostomi</taxon>
        <taxon>Actinopterygii</taxon>
        <taxon>Neopterygii</taxon>
        <taxon>Teleostei</taxon>
        <taxon>Ostariophysi</taxon>
        <taxon>Cypriniformes</taxon>
        <taxon>Xenocyprididae</taxon>
        <taxon>Xenocypridinae</taxon>
        <taxon>Xenocypridinae incertae sedis</taxon>
        <taxon>Anabarilius</taxon>
    </lineage>
</organism>
<dbReference type="EMBL" id="RJVU01027559">
    <property type="protein sequence ID" value="ROL49215.1"/>
    <property type="molecule type" value="Genomic_DNA"/>
</dbReference>
<dbReference type="AlphaFoldDB" id="A0A3N0YSR9"/>